<evidence type="ECO:0000256" key="1">
    <source>
        <dbReference type="ARBA" id="ARBA00004752"/>
    </source>
</evidence>
<dbReference type="GO" id="GO:0016757">
    <property type="term" value="F:glycosyltransferase activity"/>
    <property type="evidence" value="ECO:0007669"/>
    <property type="project" value="UniProtKB-KW"/>
</dbReference>
<keyword evidence="4" id="KW-0808">Transferase</keyword>
<evidence type="ECO:0000256" key="2">
    <source>
        <dbReference type="ARBA" id="ARBA00005992"/>
    </source>
</evidence>
<evidence type="ECO:0000256" key="5">
    <source>
        <dbReference type="ARBA" id="ARBA00022801"/>
    </source>
</evidence>
<dbReference type="InterPro" id="IPR005490">
    <property type="entry name" value="LD_TPept_cat_dom"/>
</dbReference>
<keyword evidence="6" id="KW-0133">Cell shape</keyword>
<dbReference type="InterPro" id="IPR038063">
    <property type="entry name" value="Transpep_catalytic_dom"/>
</dbReference>
<dbReference type="EMBL" id="UINC01003371">
    <property type="protein sequence ID" value="SVA05739.1"/>
    <property type="molecule type" value="Genomic_DNA"/>
</dbReference>
<accession>A0A381SQH8</accession>
<dbReference type="GO" id="GO:0071555">
    <property type="term" value="P:cell wall organization"/>
    <property type="evidence" value="ECO:0007669"/>
    <property type="project" value="UniProtKB-KW"/>
</dbReference>
<gene>
    <name evidence="10" type="ORF">METZ01_LOCUS58593</name>
</gene>
<feature type="domain" description="L,D-TPase catalytic" evidence="9">
    <location>
        <begin position="97"/>
        <end position="231"/>
    </location>
</feature>
<dbReference type="PANTHER" id="PTHR30582">
    <property type="entry name" value="L,D-TRANSPEPTIDASE"/>
    <property type="match status" value="1"/>
</dbReference>
<evidence type="ECO:0000256" key="3">
    <source>
        <dbReference type="ARBA" id="ARBA00022676"/>
    </source>
</evidence>
<evidence type="ECO:0000256" key="4">
    <source>
        <dbReference type="ARBA" id="ARBA00022679"/>
    </source>
</evidence>
<dbReference type="GO" id="GO:0005576">
    <property type="term" value="C:extracellular region"/>
    <property type="evidence" value="ECO:0007669"/>
    <property type="project" value="TreeGrafter"/>
</dbReference>
<name>A0A381SQH8_9ZZZZ</name>
<dbReference type="SUPFAM" id="SSF141523">
    <property type="entry name" value="L,D-transpeptidase catalytic domain-like"/>
    <property type="match status" value="1"/>
</dbReference>
<dbReference type="InterPro" id="IPR050979">
    <property type="entry name" value="LD-transpeptidase"/>
</dbReference>
<keyword evidence="3" id="KW-0328">Glycosyltransferase</keyword>
<dbReference type="GO" id="GO:0071972">
    <property type="term" value="F:peptidoglycan L,D-transpeptidase activity"/>
    <property type="evidence" value="ECO:0007669"/>
    <property type="project" value="TreeGrafter"/>
</dbReference>
<dbReference type="GO" id="GO:0008360">
    <property type="term" value="P:regulation of cell shape"/>
    <property type="evidence" value="ECO:0007669"/>
    <property type="project" value="UniProtKB-KW"/>
</dbReference>
<dbReference type="Gene3D" id="2.40.440.10">
    <property type="entry name" value="L,D-transpeptidase catalytic domain-like"/>
    <property type="match status" value="1"/>
</dbReference>
<evidence type="ECO:0000256" key="8">
    <source>
        <dbReference type="ARBA" id="ARBA00023316"/>
    </source>
</evidence>
<keyword evidence="7" id="KW-0573">Peptidoglycan synthesis</keyword>
<dbReference type="Pfam" id="PF03734">
    <property type="entry name" value="YkuD"/>
    <property type="match status" value="1"/>
</dbReference>
<keyword evidence="5" id="KW-0378">Hydrolase</keyword>
<dbReference type="PROSITE" id="PS52029">
    <property type="entry name" value="LD_TPASE"/>
    <property type="match status" value="1"/>
</dbReference>
<dbReference type="AlphaFoldDB" id="A0A381SQH8"/>
<evidence type="ECO:0000313" key="10">
    <source>
        <dbReference type="EMBL" id="SVA05739.1"/>
    </source>
</evidence>
<dbReference type="GO" id="GO:0018104">
    <property type="term" value="P:peptidoglycan-protein cross-linking"/>
    <property type="evidence" value="ECO:0007669"/>
    <property type="project" value="TreeGrafter"/>
</dbReference>
<protein>
    <recommendedName>
        <fullName evidence="9">L,D-TPase catalytic domain-containing protein</fullName>
    </recommendedName>
</protein>
<evidence type="ECO:0000256" key="6">
    <source>
        <dbReference type="ARBA" id="ARBA00022960"/>
    </source>
</evidence>
<evidence type="ECO:0000259" key="9">
    <source>
        <dbReference type="PROSITE" id="PS52029"/>
    </source>
</evidence>
<comment type="pathway">
    <text evidence="1">Cell wall biogenesis; peptidoglycan biosynthesis.</text>
</comment>
<sequence>MKYSIKISLFLLCFSSFICSSQAASIFDIRENIEIVGKTETIETVYEDTLIDLARAHNLGFTEIVSANRSVNKWVPGEGTTVLLPKAFIVPSNYLKKGMTINLAEYRGFFAHGEELITFPVGIGRMDWTTPLGISKVDLKLENPSWYPPLSVRQEYQEEGIYLAPVIPAGPDNPLGKLAMRLDIPGGYFIHGTNKPDGVGMQVSHGCIRLFPEDIRLIFSLTDIGLQVKIINEPFKIGILGNQIFLEIHDTLSPEDINSSYKAVESMIRSFVFDRQTGATIDWTKVKEIFEKKTGVPTMIAKIETKTRQLLETAG</sequence>
<proteinExistence type="inferred from homology"/>
<reference evidence="10" key="1">
    <citation type="submission" date="2018-05" db="EMBL/GenBank/DDBJ databases">
        <authorList>
            <person name="Lanie J.A."/>
            <person name="Ng W.-L."/>
            <person name="Kazmierczak K.M."/>
            <person name="Andrzejewski T.M."/>
            <person name="Davidsen T.M."/>
            <person name="Wayne K.J."/>
            <person name="Tettelin H."/>
            <person name="Glass J.I."/>
            <person name="Rusch D."/>
            <person name="Podicherti R."/>
            <person name="Tsui H.-C.T."/>
            <person name="Winkler M.E."/>
        </authorList>
    </citation>
    <scope>NUCLEOTIDE SEQUENCE</scope>
</reference>
<comment type="similarity">
    <text evidence="2">Belongs to the YkuD family.</text>
</comment>
<keyword evidence="8" id="KW-0961">Cell wall biogenesis/degradation</keyword>
<dbReference type="CDD" id="cd16913">
    <property type="entry name" value="YkuD_like"/>
    <property type="match status" value="1"/>
</dbReference>
<dbReference type="UniPathway" id="UPA00219"/>
<dbReference type="PANTHER" id="PTHR30582:SF24">
    <property type="entry name" value="L,D-TRANSPEPTIDASE ERFK_SRFK-RELATED"/>
    <property type="match status" value="1"/>
</dbReference>
<organism evidence="10">
    <name type="scientific">marine metagenome</name>
    <dbReference type="NCBI Taxonomy" id="408172"/>
    <lineage>
        <taxon>unclassified sequences</taxon>
        <taxon>metagenomes</taxon>
        <taxon>ecological metagenomes</taxon>
    </lineage>
</organism>
<evidence type="ECO:0000256" key="7">
    <source>
        <dbReference type="ARBA" id="ARBA00022984"/>
    </source>
</evidence>